<evidence type="ECO:0000256" key="2">
    <source>
        <dbReference type="ARBA" id="ARBA00023176"/>
    </source>
</evidence>
<accession>A0A7L3QS64</accession>
<keyword evidence="3" id="KW-0012">Acyltransferase</keyword>
<evidence type="ECO:0000259" key="5">
    <source>
        <dbReference type="PROSITE" id="PS51730"/>
    </source>
</evidence>
<keyword evidence="7" id="KW-1185">Reference proteome</keyword>
<dbReference type="Gene3D" id="3.40.630.30">
    <property type="match status" value="1"/>
</dbReference>
<feature type="region of interest" description="Disordered" evidence="4">
    <location>
        <begin position="100"/>
        <end position="119"/>
    </location>
</feature>
<dbReference type="GO" id="GO:0005874">
    <property type="term" value="C:microtubule"/>
    <property type="evidence" value="ECO:0007669"/>
    <property type="project" value="InterPro"/>
</dbReference>
<evidence type="ECO:0000256" key="1">
    <source>
        <dbReference type="ARBA" id="ARBA00022679"/>
    </source>
</evidence>
<dbReference type="Proteomes" id="UP000524451">
    <property type="component" value="Unassembled WGS sequence"/>
</dbReference>
<reference evidence="6 7" key="1">
    <citation type="submission" date="2019-09" db="EMBL/GenBank/DDBJ databases">
        <title>Bird 10,000 Genomes (B10K) Project - Family phase.</title>
        <authorList>
            <person name="Zhang G."/>
        </authorList>
    </citation>
    <scope>NUCLEOTIDE SEQUENCE [LARGE SCALE GENOMIC DNA]</scope>
    <source>
        <strain evidence="6">OUT-0056</strain>
        <tissue evidence="6">Blood</tissue>
    </source>
</reference>
<dbReference type="InterPro" id="IPR038746">
    <property type="entry name" value="Atat"/>
</dbReference>
<name>A0A7L3QS64_9SYLV</name>
<dbReference type="PANTHER" id="PTHR12327">
    <property type="entry name" value="ALPHA-TUBULIN N-ACETYLTRANSFERASE 1"/>
    <property type="match status" value="1"/>
</dbReference>
<evidence type="ECO:0000313" key="6">
    <source>
        <dbReference type="EMBL" id="NXV06326.1"/>
    </source>
</evidence>
<dbReference type="AlphaFoldDB" id="A0A7L3QS64"/>
<feature type="compositionally biased region" description="Basic and acidic residues" evidence="4">
    <location>
        <begin position="108"/>
        <end position="119"/>
    </location>
</feature>
<dbReference type="CDD" id="cd04301">
    <property type="entry name" value="NAT_SF"/>
    <property type="match status" value="1"/>
</dbReference>
<dbReference type="GO" id="GO:0019799">
    <property type="term" value="F:tubulin N-acetyltransferase activity"/>
    <property type="evidence" value="ECO:0007669"/>
    <property type="project" value="InterPro"/>
</dbReference>
<organism evidence="6 7">
    <name type="scientific">Cettia cetti</name>
    <dbReference type="NCBI Taxonomy" id="68486"/>
    <lineage>
        <taxon>Eukaryota</taxon>
        <taxon>Metazoa</taxon>
        <taxon>Chordata</taxon>
        <taxon>Craniata</taxon>
        <taxon>Vertebrata</taxon>
        <taxon>Euteleostomi</taxon>
        <taxon>Archelosauria</taxon>
        <taxon>Archosauria</taxon>
        <taxon>Dinosauria</taxon>
        <taxon>Saurischia</taxon>
        <taxon>Theropoda</taxon>
        <taxon>Coelurosauria</taxon>
        <taxon>Aves</taxon>
        <taxon>Neognathae</taxon>
        <taxon>Neoaves</taxon>
        <taxon>Telluraves</taxon>
        <taxon>Australaves</taxon>
        <taxon>Passeriformes</taxon>
        <taxon>Sylvioidea</taxon>
        <taxon>Sylviidae</taxon>
        <taxon>Acrocephalinae</taxon>
        <taxon>Cettia</taxon>
    </lineage>
</organism>
<keyword evidence="2" id="KW-0168">Coated pit</keyword>
<dbReference type="InterPro" id="IPR007965">
    <property type="entry name" value="GNAT_ATAT"/>
</dbReference>
<dbReference type="EMBL" id="VZUI01060284">
    <property type="protein sequence ID" value="NXV06326.1"/>
    <property type="molecule type" value="Genomic_DNA"/>
</dbReference>
<dbReference type="PROSITE" id="PS51730">
    <property type="entry name" value="GNAT_ATAT"/>
    <property type="match status" value="1"/>
</dbReference>
<feature type="domain" description="N-acetyltransferase" evidence="5">
    <location>
        <begin position="1"/>
        <end position="94"/>
    </location>
</feature>
<dbReference type="Pfam" id="PF05301">
    <property type="entry name" value="Acetyltransf_16"/>
    <property type="match status" value="1"/>
</dbReference>
<keyword evidence="1 6" id="KW-0808">Transferase</keyword>
<feature type="non-terminal residue" evidence="6">
    <location>
        <position position="1"/>
    </location>
</feature>
<keyword evidence="2" id="KW-0472">Membrane</keyword>
<sequence>FSPQNPNFPPQDRDGSHVEVEPLCVLDFYIHESQQRRGLGRELFREMLQRERVQPEKLAVDRPSEKLLGFLRKHFGLSDLIPQVNNFVIFEGFFSTRTAPARRPFPRPRPEEPIKPYSLTERDFLREEAEPPWPFNLSRGSPVRGSLRPFLLRRETPPGTPPGPEP</sequence>
<proteinExistence type="predicted"/>
<feature type="non-terminal residue" evidence="6">
    <location>
        <position position="166"/>
    </location>
</feature>
<evidence type="ECO:0000313" key="7">
    <source>
        <dbReference type="Proteomes" id="UP000524451"/>
    </source>
</evidence>
<comment type="caution">
    <text evidence="6">The sequence shown here is derived from an EMBL/GenBank/DDBJ whole genome shotgun (WGS) entry which is preliminary data.</text>
</comment>
<protein>
    <submittedName>
        <fullName evidence="6">ATAT acetyltransferase</fullName>
    </submittedName>
</protein>
<dbReference type="PANTHER" id="PTHR12327:SF0">
    <property type="entry name" value="ALPHA-TUBULIN N-ACETYLTRANSFERASE 1"/>
    <property type="match status" value="1"/>
</dbReference>
<dbReference type="GO" id="GO:0005905">
    <property type="term" value="C:clathrin-coated pit"/>
    <property type="evidence" value="ECO:0007669"/>
    <property type="project" value="UniProtKB-KW"/>
</dbReference>
<evidence type="ECO:0000256" key="3">
    <source>
        <dbReference type="ARBA" id="ARBA00023315"/>
    </source>
</evidence>
<gene>
    <name evidence="6" type="primary">Atat1</name>
    <name evidence="6" type="ORF">CETCET_R16186</name>
</gene>
<evidence type="ECO:0000256" key="4">
    <source>
        <dbReference type="SAM" id="MobiDB-lite"/>
    </source>
</evidence>
<feature type="region of interest" description="Disordered" evidence="4">
    <location>
        <begin position="135"/>
        <end position="166"/>
    </location>
</feature>